<dbReference type="SUPFAM" id="SSF53901">
    <property type="entry name" value="Thiolase-like"/>
    <property type="match status" value="1"/>
</dbReference>
<dbReference type="InterPro" id="IPR057326">
    <property type="entry name" value="KR_dom"/>
</dbReference>
<dbReference type="SMART" id="SM00822">
    <property type="entry name" value="PKS_KR"/>
    <property type="match status" value="1"/>
</dbReference>
<evidence type="ECO:0000259" key="6">
    <source>
        <dbReference type="PROSITE" id="PS50075"/>
    </source>
</evidence>
<dbReference type="Gene3D" id="3.40.50.720">
    <property type="entry name" value="NAD(P)-binding Rossmann-like Domain"/>
    <property type="match status" value="1"/>
</dbReference>
<dbReference type="EMBL" id="JAVREH010000012">
    <property type="protein sequence ID" value="MDT0261978.1"/>
    <property type="molecule type" value="Genomic_DNA"/>
</dbReference>
<dbReference type="SMART" id="SM00823">
    <property type="entry name" value="PKS_PP"/>
    <property type="match status" value="1"/>
</dbReference>
<dbReference type="CDD" id="cd00833">
    <property type="entry name" value="PKS"/>
    <property type="match status" value="1"/>
</dbReference>
<dbReference type="SUPFAM" id="SSF47336">
    <property type="entry name" value="ACP-like"/>
    <property type="match status" value="1"/>
</dbReference>
<dbReference type="InterPro" id="IPR050091">
    <property type="entry name" value="PKS_NRPS_Biosynth_Enz"/>
</dbReference>
<dbReference type="PANTHER" id="PTHR43775">
    <property type="entry name" value="FATTY ACID SYNTHASE"/>
    <property type="match status" value="1"/>
</dbReference>
<dbReference type="InterPro" id="IPR020841">
    <property type="entry name" value="PKS_Beta-ketoAc_synthase_dom"/>
</dbReference>
<dbReference type="InterPro" id="IPR036736">
    <property type="entry name" value="ACP-like_sf"/>
</dbReference>
<dbReference type="InterPro" id="IPR020806">
    <property type="entry name" value="PKS_PP-bd"/>
</dbReference>
<dbReference type="Gene3D" id="3.40.50.1820">
    <property type="entry name" value="alpha/beta hydrolase"/>
    <property type="match status" value="1"/>
</dbReference>
<evidence type="ECO:0000256" key="2">
    <source>
        <dbReference type="ARBA" id="ARBA00022553"/>
    </source>
</evidence>
<evidence type="ECO:0000256" key="5">
    <source>
        <dbReference type="SAM" id="MobiDB-lite"/>
    </source>
</evidence>
<dbReference type="Pfam" id="PF22621">
    <property type="entry name" value="CurL-like_PKS_C"/>
    <property type="match status" value="1"/>
</dbReference>
<dbReference type="SMART" id="SM00825">
    <property type="entry name" value="PKS_KS"/>
    <property type="match status" value="1"/>
</dbReference>
<comment type="caution">
    <text evidence="8">The sequence shown here is derived from an EMBL/GenBank/DDBJ whole genome shotgun (WGS) entry which is preliminary data.</text>
</comment>
<dbReference type="InterPro" id="IPR016036">
    <property type="entry name" value="Malonyl_transacylase_ACP-bd"/>
</dbReference>
<dbReference type="CDD" id="cd08953">
    <property type="entry name" value="KR_2_SDR_x"/>
    <property type="match status" value="1"/>
</dbReference>
<dbReference type="PROSITE" id="PS52004">
    <property type="entry name" value="KS3_2"/>
    <property type="match status" value="1"/>
</dbReference>
<keyword evidence="2" id="KW-0597">Phosphoprotein</keyword>
<dbReference type="InterPro" id="IPR009081">
    <property type="entry name" value="PP-bd_ACP"/>
</dbReference>
<dbReference type="PROSITE" id="PS00012">
    <property type="entry name" value="PHOSPHOPANTETHEINE"/>
    <property type="match status" value="1"/>
</dbReference>
<dbReference type="Pfam" id="PF00550">
    <property type="entry name" value="PP-binding"/>
    <property type="match status" value="1"/>
</dbReference>
<dbReference type="InterPro" id="IPR036291">
    <property type="entry name" value="NAD(P)-bd_dom_sf"/>
</dbReference>
<keyword evidence="1" id="KW-0596">Phosphopantetheine</keyword>
<dbReference type="InterPro" id="IPR006162">
    <property type="entry name" value="Ppantetheine_attach_site"/>
</dbReference>
<dbReference type="Pfam" id="PF00698">
    <property type="entry name" value="Acyl_transf_1"/>
    <property type="match status" value="1"/>
</dbReference>
<keyword evidence="4" id="KW-0012">Acyltransferase</keyword>
<dbReference type="InterPro" id="IPR001227">
    <property type="entry name" value="Ac_transferase_dom_sf"/>
</dbReference>
<dbReference type="InterPro" id="IPR014030">
    <property type="entry name" value="Ketoacyl_synth_N"/>
</dbReference>
<organism evidence="8 9">
    <name type="scientific">Jatrophihabitans lederbergiae</name>
    <dbReference type="NCBI Taxonomy" id="3075547"/>
    <lineage>
        <taxon>Bacteria</taxon>
        <taxon>Bacillati</taxon>
        <taxon>Actinomycetota</taxon>
        <taxon>Actinomycetes</taxon>
        <taxon>Jatrophihabitantales</taxon>
        <taxon>Jatrophihabitantaceae</taxon>
        <taxon>Jatrophihabitans</taxon>
    </lineage>
</organism>
<protein>
    <submittedName>
        <fullName evidence="8">SDR family NAD(P)-dependent oxidoreductase</fullName>
    </submittedName>
</protein>
<gene>
    <name evidence="8" type="ORF">RM423_11275</name>
</gene>
<feature type="domain" description="Carrier" evidence="6">
    <location>
        <begin position="1481"/>
        <end position="1557"/>
    </location>
</feature>
<evidence type="ECO:0000256" key="4">
    <source>
        <dbReference type="ARBA" id="ARBA00023315"/>
    </source>
</evidence>
<proteinExistence type="predicted"/>
<dbReference type="PANTHER" id="PTHR43775:SF51">
    <property type="entry name" value="INACTIVE PHENOLPHTHIOCEROL SYNTHESIS POLYKETIDE SYNTHASE TYPE I PKS1-RELATED"/>
    <property type="match status" value="1"/>
</dbReference>
<dbReference type="Pfam" id="PF08659">
    <property type="entry name" value="KR"/>
    <property type="match status" value="1"/>
</dbReference>
<dbReference type="SMART" id="SM00827">
    <property type="entry name" value="PKS_AT"/>
    <property type="match status" value="1"/>
</dbReference>
<dbReference type="InterPro" id="IPR014043">
    <property type="entry name" value="Acyl_transferase_dom"/>
</dbReference>
<dbReference type="RefSeq" id="WP_311423132.1">
    <property type="nucleotide sequence ID" value="NZ_JAVREH010000012.1"/>
</dbReference>
<dbReference type="SUPFAM" id="SSF52151">
    <property type="entry name" value="FabD/lysophospholipase-like"/>
    <property type="match status" value="1"/>
</dbReference>
<sequence>MDHQSVPSATMPSREPDIAIIGMAGRFPGADDVHDFWRNISTGVESFTRFTDEDLLAAGEDPAVFTQPNYVRSRPVLNNIRGFDASFFGVSPREATLADPQQLLFTECVWELLESAGYGTAEDRGDVGVYAGMNISTYLLTRPNAFRLSVEIDGLMAGNDKDALATNVSYRLDLRGPSVTVQTFCSTSLVAVHLACASLRRGECDVALAGGVSIRVPDRTGFLYAEGNQASPDGHVRTFDAQARGSMFGDGVALVALKPLAKAIADRDTVLAVIRGSAINNDGALKFSFQAPSIEGQRRCVTAAIANAGVDPADISYVEAHGTATEVGDPMEVAALSSAFGPTEDKQYCLLGSVKPNVGHLDRASGVTGLIKVIQSLQHELIPGTLNFDTPNTEIDFVNSPFRVTAQPTPWPRRTDRSRIAGLSSLGTGGTNSHAIITEAPELPARPERPRRWQVLPVSARSVTAADHACSNLAGRLDAEPELELGDVAFTLQVGRKLFNHRRVIVADSTGGAASRLTDPAGPLGRVDATVGRTVGLLIAGVGEQYPGMVADLYADEPEFRAEVDECVALLGLTEAAQLSDIFAPNARSASGGGDLARLLGRDGPAPDRQPTVNAHLIQPAVFVAEYAVARQLMRWGIQPEIMLGYSLGEYVAACLSGVLSLPDALQLVAYRAKLIASLPEGAMLAVAADEARLRTVLGNAFEDLDVAIRTGSQVVLAGPIEVVDAAASTLLAAQLSCQRLQTSHAFHSRMLAPAATELVNWISDNVTLHAPKLPFVSNVTGEVATERDVTDPEYWAEHMCQTVEFGKGLATVLACGEPALVEVGPGQSLGALVRSHPACEQRQWPLILTTLPAAADSRSALLTLTESLARLWLTGVAIDWAALHGMGGAGSIADGSGTAVAHGWRPGRVPLPTYPFERQEHWLEAEELGGAPATQAFDGDDPASILTSLPLLPEDDWITVPIWRQTTLRPPADDAPCWLVFTDTGVADTLATALRTQLNGATVLFARPGSRFAVVEDGFALRPGSWEDATAALRNLAERQLQPERVVHLWTAGAEPDSPADDVQFGLHTLIAYARAAGDLGFGPWSLDVVTSGSSRVLPGDAVRPERITALGPCRLIPVEYPKVRTRLIDIDLATAVASPRALIGELRAAPTDQVVALRAGTRWLPDYEVLDAACGASQPPAVEIRRGGTYLVTGGLGGIGLAMAERLAADYQARLVLMGRTPVPPPDHWGQILAADSTTSEVRRRLDGLQRLRTSGAEVVTVAGDVSRVEDVRRAVDTAIERFGGLDGVLHCAGVPAVGLMQFKTASDVAKVLSPKMGGALAIAEVVRQTPVDFVALFSSTTSATGGGAGQVDYCAANAYLDAFAESDPIPGTLVTAIDWGEWTWNGWTTGLDNYDEGSRQFFETYRQTFGVSFDQGWHALQRVLASGQAHVVISTQDFPTLVRMSRRSSIASHQATVKKARDALGRHPRPELSTAFVEPQSPAEHAIAGVWTEALGLELVGVHDNFFELGGNSLIGMEIIAEIRKALDVPYLPPHLLYEAPTVAALAEAALAGSTDTNQEPQTADLGDQQRSRIEQRRSTLRSRRVS</sequence>
<dbReference type="SUPFAM" id="SSF55048">
    <property type="entry name" value="Probable ACP-binding domain of malonyl-CoA ACP transacylase"/>
    <property type="match status" value="1"/>
</dbReference>
<evidence type="ECO:0000259" key="7">
    <source>
        <dbReference type="PROSITE" id="PS52004"/>
    </source>
</evidence>
<feature type="domain" description="Ketosynthase family 3 (KS3)" evidence="7">
    <location>
        <begin position="15"/>
        <end position="439"/>
    </location>
</feature>
<evidence type="ECO:0000313" key="9">
    <source>
        <dbReference type="Proteomes" id="UP001183176"/>
    </source>
</evidence>
<accession>A0ABU2JAG1</accession>
<dbReference type="InterPro" id="IPR013968">
    <property type="entry name" value="PKS_KR"/>
</dbReference>
<keyword evidence="3" id="KW-0808">Transferase</keyword>
<dbReference type="SUPFAM" id="SSF51735">
    <property type="entry name" value="NAD(P)-binding Rossmann-fold domains"/>
    <property type="match status" value="2"/>
</dbReference>
<dbReference type="InterPro" id="IPR014031">
    <property type="entry name" value="Ketoacyl_synth_C"/>
</dbReference>
<dbReference type="Pfam" id="PF02801">
    <property type="entry name" value="Ketoacyl-synt_C"/>
    <property type="match status" value="1"/>
</dbReference>
<dbReference type="Gene3D" id="3.30.70.250">
    <property type="entry name" value="Malonyl-CoA ACP transacylase, ACP-binding"/>
    <property type="match status" value="1"/>
</dbReference>
<dbReference type="Gene3D" id="3.30.70.3290">
    <property type="match status" value="1"/>
</dbReference>
<feature type="region of interest" description="Disordered" evidence="5">
    <location>
        <begin position="1557"/>
        <end position="1590"/>
    </location>
</feature>
<evidence type="ECO:0000313" key="8">
    <source>
        <dbReference type="EMBL" id="MDT0261978.1"/>
    </source>
</evidence>
<name>A0ABU2JAG1_9ACTN</name>
<dbReference type="Gene3D" id="3.40.47.10">
    <property type="match status" value="1"/>
</dbReference>
<dbReference type="PROSITE" id="PS50075">
    <property type="entry name" value="CARRIER"/>
    <property type="match status" value="1"/>
</dbReference>
<keyword evidence="9" id="KW-1185">Reference proteome</keyword>
<reference evidence="9" key="1">
    <citation type="submission" date="2023-07" db="EMBL/GenBank/DDBJ databases">
        <title>30 novel species of actinomycetes from the DSMZ collection.</title>
        <authorList>
            <person name="Nouioui I."/>
        </authorList>
    </citation>
    <scope>NUCLEOTIDE SEQUENCE [LARGE SCALE GENOMIC DNA]</scope>
    <source>
        <strain evidence="9">DSM 44399</strain>
    </source>
</reference>
<feature type="compositionally biased region" description="Basic and acidic residues" evidence="5">
    <location>
        <begin position="1571"/>
        <end position="1581"/>
    </location>
</feature>
<dbReference type="InterPro" id="IPR029058">
    <property type="entry name" value="AB_hydrolase_fold"/>
</dbReference>
<dbReference type="Gene3D" id="3.40.366.10">
    <property type="entry name" value="Malonyl-Coenzyme A Acyl Carrier Protein, domain 2"/>
    <property type="match status" value="1"/>
</dbReference>
<evidence type="ECO:0000256" key="1">
    <source>
        <dbReference type="ARBA" id="ARBA00022450"/>
    </source>
</evidence>
<dbReference type="InterPro" id="IPR016039">
    <property type="entry name" value="Thiolase-like"/>
</dbReference>
<dbReference type="InterPro" id="IPR016035">
    <property type="entry name" value="Acyl_Trfase/lysoPLipase"/>
</dbReference>
<evidence type="ECO:0000256" key="3">
    <source>
        <dbReference type="ARBA" id="ARBA00022679"/>
    </source>
</evidence>
<dbReference type="Proteomes" id="UP001183176">
    <property type="component" value="Unassembled WGS sequence"/>
</dbReference>
<dbReference type="Pfam" id="PF00109">
    <property type="entry name" value="ketoacyl-synt"/>
    <property type="match status" value="1"/>
</dbReference>